<feature type="domain" description="Acetyl xylan esterase" evidence="1">
    <location>
        <begin position="1"/>
        <end position="318"/>
    </location>
</feature>
<dbReference type="Proteomes" id="UP001597120">
    <property type="component" value="Unassembled WGS sequence"/>
</dbReference>
<evidence type="ECO:0000313" key="2">
    <source>
        <dbReference type="EMBL" id="MFD0869770.1"/>
    </source>
</evidence>
<organism evidence="2 3">
    <name type="scientific">Paenibacillus residui</name>
    <dbReference type="NCBI Taxonomy" id="629724"/>
    <lineage>
        <taxon>Bacteria</taxon>
        <taxon>Bacillati</taxon>
        <taxon>Bacillota</taxon>
        <taxon>Bacilli</taxon>
        <taxon>Bacillales</taxon>
        <taxon>Paenibacillaceae</taxon>
        <taxon>Paenibacillus</taxon>
    </lineage>
</organism>
<dbReference type="RefSeq" id="WP_379288233.1">
    <property type="nucleotide sequence ID" value="NZ_JBHTIU010000035.1"/>
</dbReference>
<dbReference type="SUPFAM" id="SSF53474">
    <property type="entry name" value="alpha/beta-Hydrolases"/>
    <property type="match status" value="1"/>
</dbReference>
<dbReference type="InterPro" id="IPR008391">
    <property type="entry name" value="AXE1_dom"/>
</dbReference>
<evidence type="ECO:0000313" key="3">
    <source>
        <dbReference type="Proteomes" id="UP001597120"/>
    </source>
</evidence>
<reference evidence="3" key="1">
    <citation type="journal article" date="2019" name="Int. J. Syst. Evol. Microbiol.">
        <title>The Global Catalogue of Microorganisms (GCM) 10K type strain sequencing project: providing services to taxonomists for standard genome sequencing and annotation.</title>
        <authorList>
            <consortium name="The Broad Institute Genomics Platform"/>
            <consortium name="The Broad Institute Genome Sequencing Center for Infectious Disease"/>
            <person name="Wu L."/>
            <person name="Ma J."/>
        </authorList>
    </citation>
    <scope>NUCLEOTIDE SEQUENCE [LARGE SCALE GENOMIC DNA]</scope>
    <source>
        <strain evidence="3">CCUG 57263</strain>
    </source>
</reference>
<dbReference type="Gene3D" id="3.40.50.1820">
    <property type="entry name" value="alpha/beta hydrolase"/>
    <property type="match status" value="1"/>
</dbReference>
<dbReference type="EMBL" id="JBHTIU010000035">
    <property type="protein sequence ID" value="MFD0869770.1"/>
    <property type="molecule type" value="Genomic_DNA"/>
</dbReference>
<proteinExistence type="predicted"/>
<dbReference type="InterPro" id="IPR029058">
    <property type="entry name" value="AB_hydrolase_fold"/>
</dbReference>
<dbReference type="Pfam" id="PF05448">
    <property type="entry name" value="AXE1"/>
    <property type="match status" value="1"/>
</dbReference>
<dbReference type="InterPro" id="IPR039069">
    <property type="entry name" value="CE7"/>
</dbReference>
<accession>A0ABW3D9D9</accession>
<keyword evidence="3" id="KW-1185">Reference proteome</keyword>
<comment type="caution">
    <text evidence="2">The sequence shown here is derived from an EMBL/GenBank/DDBJ whole genome shotgun (WGS) entry which is preliminary data.</text>
</comment>
<name>A0ABW3D9D9_9BACL</name>
<dbReference type="PANTHER" id="PTHR40111:SF1">
    <property type="entry name" value="CEPHALOSPORIN-C DEACETYLASE"/>
    <property type="match status" value="1"/>
</dbReference>
<evidence type="ECO:0000259" key="1">
    <source>
        <dbReference type="Pfam" id="PF05448"/>
    </source>
</evidence>
<gene>
    <name evidence="2" type="ORF">ACFQ03_11455</name>
</gene>
<protein>
    <submittedName>
        <fullName evidence="2">Acetylxylan esterase</fullName>
    </submittedName>
</protein>
<dbReference type="PANTHER" id="PTHR40111">
    <property type="entry name" value="CEPHALOSPORIN-C DEACETYLASE"/>
    <property type="match status" value="1"/>
</dbReference>
<sequence>MPLVDMPLSELEKYKPALTAEPDFDAFWGEAKRESSAVPLQAKVVPVDYPAKNVSVYDVTYNGMDGTPIHGIYLVPNESMAKRPMPVIVKYHGYTGRAGRPQDYMHWVCMGIAVFAIDVRGQGGLSPDYAQYPTGSAPGWMTLGILDPSRYYYKQVYMDCVRAIDFVCEREEIDTSRIIVSGNSQGGGLTLAAAGLDDRPKLALPIFPYLCDFRRALEIYTTGPYAEIRNWFRIYDPEHEQEAQVYRTLSYFDGMNHAARVEAKTMMAITLQDTTCPPSTCFAAFNHLPGEKEAKIYPDFGHEGLPFHELAMMRFVEKHL</sequence>